<dbReference type="InterPro" id="IPR006527">
    <property type="entry name" value="F-box-assoc_dom_typ1"/>
</dbReference>
<accession>A0ABD3BNR6</accession>
<dbReference type="SMART" id="SM00256">
    <property type="entry name" value="FBOX"/>
    <property type="match status" value="1"/>
</dbReference>
<keyword evidence="3" id="KW-1185">Reference proteome</keyword>
<evidence type="ECO:0000259" key="1">
    <source>
        <dbReference type="PROSITE" id="PS50181"/>
    </source>
</evidence>
<dbReference type="InterPro" id="IPR050796">
    <property type="entry name" value="SCF_F-box_component"/>
</dbReference>
<evidence type="ECO:0000313" key="3">
    <source>
        <dbReference type="Proteomes" id="UP001632038"/>
    </source>
</evidence>
<dbReference type="InterPro" id="IPR017451">
    <property type="entry name" value="F-box-assoc_interact_dom"/>
</dbReference>
<sequence length="398" mass="45060">MKSLETNQQLLPDDLIGEILSRLPVPTISKFRCVSKSWINIIGSSSFAQLHLRNYCNTPTSSSTDNDSCVFIRNFDFRTKILKISMMLAGCHRMCREFSLDYDFGRDYQSDKCLDIVGPVNGLICIYETGPAERFTLCNPYLGETETLPRAPTTMSNEVVFHQAGLGFDPVHKDIKVVQLVGYRDTNYDGTLTRRMLVAVYSRNTNIWTISEDNVNIDMWGMEPITISDNDGSFCHWMVLRDRDDGDHCTFVLLSFDVCNGVLYTTLLPPCISDTSEVRIKVFGKGRSLVLFSSTLCWILCDGQLIAGGANDLDMWVLSGLGKEGRWTWRSGIGPLLHWSKPVGVWKSHGLVLYYVEEKRFVIYDYVTHEITNMDIDAVDQCNPKVVEFKGSLVSLRN</sequence>
<dbReference type="PROSITE" id="PS50181">
    <property type="entry name" value="FBOX"/>
    <property type="match status" value="1"/>
</dbReference>
<dbReference type="AlphaFoldDB" id="A0ABD3BNR6"/>
<organism evidence="2 3">
    <name type="scientific">Castilleja foliolosa</name>
    <dbReference type="NCBI Taxonomy" id="1961234"/>
    <lineage>
        <taxon>Eukaryota</taxon>
        <taxon>Viridiplantae</taxon>
        <taxon>Streptophyta</taxon>
        <taxon>Embryophyta</taxon>
        <taxon>Tracheophyta</taxon>
        <taxon>Spermatophyta</taxon>
        <taxon>Magnoliopsida</taxon>
        <taxon>eudicotyledons</taxon>
        <taxon>Gunneridae</taxon>
        <taxon>Pentapetalae</taxon>
        <taxon>asterids</taxon>
        <taxon>lamiids</taxon>
        <taxon>Lamiales</taxon>
        <taxon>Orobanchaceae</taxon>
        <taxon>Pedicularideae</taxon>
        <taxon>Castillejinae</taxon>
        <taxon>Castilleja</taxon>
    </lineage>
</organism>
<dbReference type="EMBL" id="JAVIJP010000069">
    <property type="protein sequence ID" value="KAL3619146.1"/>
    <property type="molecule type" value="Genomic_DNA"/>
</dbReference>
<protein>
    <recommendedName>
        <fullName evidence="1">F-box domain-containing protein</fullName>
    </recommendedName>
</protein>
<proteinExistence type="predicted"/>
<reference evidence="3" key="1">
    <citation type="journal article" date="2024" name="IScience">
        <title>Strigolactones Initiate the Formation of Haustorium-like Structures in Castilleja.</title>
        <authorList>
            <person name="Buerger M."/>
            <person name="Peterson D."/>
            <person name="Chory J."/>
        </authorList>
    </citation>
    <scope>NUCLEOTIDE SEQUENCE [LARGE SCALE GENOMIC DNA]</scope>
</reference>
<dbReference type="PANTHER" id="PTHR31672:SF13">
    <property type="entry name" value="F-BOX PROTEIN CPR30-LIKE"/>
    <property type="match status" value="1"/>
</dbReference>
<feature type="domain" description="F-box" evidence="1">
    <location>
        <begin position="5"/>
        <end position="50"/>
    </location>
</feature>
<gene>
    <name evidence="2" type="ORF">CASFOL_036716</name>
</gene>
<dbReference type="CDD" id="cd22157">
    <property type="entry name" value="F-box_AtFBW1-like"/>
    <property type="match status" value="1"/>
</dbReference>
<comment type="caution">
    <text evidence="2">The sequence shown here is derived from an EMBL/GenBank/DDBJ whole genome shotgun (WGS) entry which is preliminary data.</text>
</comment>
<dbReference type="InterPro" id="IPR001810">
    <property type="entry name" value="F-box_dom"/>
</dbReference>
<dbReference type="Proteomes" id="UP001632038">
    <property type="component" value="Unassembled WGS sequence"/>
</dbReference>
<dbReference type="SUPFAM" id="SSF81383">
    <property type="entry name" value="F-box domain"/>
    <property type="match status" value="1"/>
</dbReference>
<name>A0ABD3BNR6_9LAMI</name>
<evidence type="ECO:0000313" key="2">
    <source>
        <dbReference type="EMBL" id="KAL3619146.1"/>
    </source>
</evidence>
<dbReference type="Pfam" id="PF07734">
    <property type="entry name" value="FBA_1"/>
    <property type="match status" value="1"/>
</dbReference>
<dbReference type="PANTHER" id="PTHR31672">
    <property type="entry name" value="BNACNNG10540D PROTEIN"/>
    <property type="match status" value="1"/>
</dbReference>
<dbReference type="Pfam" id="PF00646">
    <property type="entry name" value="F-box"/>
    <property type="match status" value="1"/>
</dbReference>
<dbReference type="Gene3D" id="1.20.1280.50">
    <property type="match status" value="1"/>
</dbReference>
<dbReference type="InterPro" id="IPR036047">
    <property type="entry name" value="F-box-like_dom_sf"/>
</dbReference>
<dbReference type="NCBIfam" id="TIGR01640">
    <property type="entry name" value="F_box_assoc_1"/>
    <property type="match status" value="1"/>
</dbReference>